<name>A0A6A2WXA7_HIBSY</name>
<evidence type="ECO:0000259" key="6">
    <source>
        <dbReference type="Pfam" id="PF22936"/>
    </source>
</evidence>
<comment type="caution">
    <text evidence="8">The sequence shown here is derived from an EMBL/GenBank/DDBJ whole genome shotgun (WGS) entry which is preliminary data.</text>
</comment>
<feature type="region of interest" description="Disordered" evidence="4">
    <location>
        <begin position="587"/>
        <end position="634"/>
    </location>
</feature>
<dbReference type="GO" id="GO:0046872">
    <property type="term" value="F:metal ion binding"/>
    <property type="evidence" value="ECO:0007669"/>
    <property type="project" value="UniProtKB-KW"/>
</dbReference>
<dbReference type="InterPro" id="IPR043502">
    <property type="entry name" value="DNA/RNA_pol_sf"/>
</dbReference>
<feature type="compositionally biased region" description="Low complexity" evidence="4">
    <location>
        <begin position="587"/>
        <end position="600"/>
    </location>
</feature>
<evidence type="ECO:0000313" key="9">
    <source>
        <dbReference type="Proteomes" id="UP000436088"/>
    </source>
</evidence>
<dbReference type="Pfam" id="PF25597">
    <property type="entry name" value="SH3_retrovirus"/>
    <property type="match status" value="1"/>
</dbReference>
<gene>
    <name evidence="8" type="ORF">F3Y22_tig00112523pilonHSYRG00295</name>
</gene>
<evidence type="ECO:0000259" key="7">
    <source>
        <dbReference type="Pfam" id="PF25597"/>
    </source>
</evidence>
<dbReference type="EMBL" id="VEPZ02001604">
    <property type="protein sequence ID" value="KAE8666011.1"/>
    <property type="molecule type" value="Genomic_DNA"/>
</dbReference>
<dbReference type="Pfam" id="PF07727">
    <property type="entry name" value="RVT_2"/>
    <property type="match status" value="2"/>
</dbReference>
<feature type="domain" description="Reverse transcriptase Ty1/copia-type" evidence="5">
    <location>
        <begin position="793"/>
        <end position="926"/>
    </location>
</feature>
<keyword evidence="2" id="KW-0064">Aspartyl protease</keyword>
<dbReference type="PANTHER" id="PTHR11439">
    <property type="entry name" value="GAG-POL-RELATED RETROTRANSPOSON"/>
    <property type="match status" value="1"/>
</dbReference>
<dbReference type="Proteomes" id="UP000436088">
    <property type="component" value="Unassembled WGS sequence"/>
</dbReference>
<dbReference type="InterPro" id="IPR002195">
    <property type="entry name" value="Dihydroorotase_CS"/>
</dbReference>
<dbReference type="InterPro" id="IPR013103">
    <property type="entry name" value="RVT_2"/>
</dbReference>
<evidence type="ECO:0000256" key="2">
    <source>
        <dbReference type="ARBA" id="ARBA00022750"/>
    </source>
</evidence>
<dbReference type="SUPFAM" id="SSF51556">
    <property type="entry name" value="Metallo-dependent hydrolases"/>
    <property type="match status" value="2"/>
</dbReference>
<dbReference type="PROSITE" id="PS00482">
    <property type="entry name" value="DIHYDROOROTASE_1"/>
    <property type="match status" value="1"/>
</dbReference>
<feature type="domain" description="Retroviral polymerase SH3-like" evidence="7">
    <location>
        <begin position="490"/>
        <end position="548"/>
    </location>
</feature>
<dbReference type="CDD" id="cd09272">
    <property type="entry name" value="RNase_HI_RT_Ty1"/>
    <property type="match status" value="1"/>
</dbReference>
<keyword evidence="2" id="KW-0645">Protease</keyword>
<dbReference type="SUPFAM" id="SSF56672">
    <property type="entry name" value="DNA/RNA polymerases"/>
    <property type="match status" value="1"/>
</dbReference>
<evidence type="ECO:0000313" key="8">
    <source>
        <dbReference type="EMBL" id="KAE8666011.1"/>
    </source>
</evidence>
<protein>
    <submittedName>
        <fullName evidence="8">Dihydroorotase</fullName>
    </submittedName>
</protein>
<keyword evidence="3" id="KW-0378">Hydrolase</keyword>
<dbReference type="InterPro" id="IPR057670">
    <property type="entry name" value="SH3_retrovirus"/>
</dbReference>
<dbReference type="Pfam" id="PF22936">
    <property type="entry name" value="Pol_BBD"/>
    <property type="match status" value="1"/>
</dbReference>
<evidence type="ECO:0000259" key="5">
    <source>
        <dbReference type="Pfam" id="PF07727"/>
    </source>
</evidence>
<dbReference type="AlphaFoldDB" id="A0A6A2WXA7"/>
<dbReference type="InterPro" id="IPR032466">
    <property type="entry name" value="Metal_Hydrolase"/>
</dbReference>
<evidence type="ECO:0000256" key="1">
    <source>
        <dbReference type="ARBA" id="ARBA00022723"/>
    </source>
</evidence>
<sequence>MELPLTRPDDWHLHLRDGDLLQAVAPHSAKLFGRAIAMPNLKPPITTTAASVAYRESILKALPADSNFTPLMTLYLTDKTSPNEISVLLSVISLDEMNTPDTTAVLDFSHPLFLHPSDTPGGVLVSHRLWERCNAFVLSWILNTVNSDLSAGIMFASSAAHVWTDLKERFDKVDGSRIFFLHREIATLSQGDSTVSAYFTRLKLLWDEYHALVPLSACNCEVSQQNSKHIAQQKLLQFLMGLNETYSAIRNQVLIMQPLPSVNQAYSMIVQEEAQRAQLSLVSGVTAMYSNTYANYDRRRFTGVCDFCKVKGHKRDNCYRLIGFPPDFKFTKKKNPQEALATNLSLLESDHDSQSGGFSTVQSAPVFTTAQYHQILELLNKPPSVDTVVNLAGITSKCLPASDNSLCWILDTGATDHMVSDIHCLQSLNSCKPSSVHLPTGKTIPITHTGSLHWEDEGDWLPTAILNWKSPFEIFYHKSSNLSHMRVFGCLCYATKVNYKDKFSPKASPSVFMGYSSTQKGYLLFYLHSRSFFVNRDVVFHETIFPFSFPLNKPSQFFPPQPPIVDSDFLTLEISASSTPVNSVLPNLSSSSSSASPQVSTGSPIHPSSPSSRFIAPPENQCPPQRKSTRVGKPPNWLHDYVHSYQSSSLPSKYPISNFISYSHLPSKTQVFLSSTSHLSEPKTYYEAITNPLWIQAMKEEIDALESNNTWSIVTLPSGKIPIGCKWVYRIKYKANGDVERFKARLVAKGFNQKEGVDFVDTFSPVAKLVTVRTILVVASIFSWPLYQMDPGESKVCRLHKSLYGLKQASRQWNLKLTEALLMAGYMQSKYDYSMFTKQQGSDIVVLLVYVDDLLITGSNEVLIAELKHILNKNFKMKDLGELKYFIGLEVLRSKAWIVLNQRKYALELIEETGVGGAKPALTPLEQNKKLTTVEYDETVCSNEQLLQDKTVFQRLIGRLIYLTHTRPDIVYAVHFLSQFMHKPKHSHLEAALRVVKYIKKNPGQRILLSATSECRLIAYCDSDWATCPMTRRSITGFCIKLGMSPISWKSKKQNTVARSSAEAEYRSMAGTAAEIVWLKGKSGVVFAVKLYPTTNSQSGVTDLFEKCLPVLEEMVEANMLLLASAANITLSIFQDIAFNLLPRLKIVMEHITTMDAVRFAKSGKEEFLAATVTPQHLILNRNALFQGGLQPHLILLKLNSPINSFFYG</sequence>
<feature type="domain" description="Reverse transcriptase Ty1/copia-type" evidence="5">
    <location>
        <begin position="708"/>
        <end position="790"/>
    </location>
</feature>
<evidence type="ECO:0000256" key="4">
    <source>
        <dbReference type="SAM" id="MobiDB-lite"/>
    </source>
</evidence>
<keyword evidence="9" id="KW-1185">Reference proteome</keyword>
<reference evidence="8" key="1">
    <citation type="submission" date="2019-09" db="EMBL/GenBank/DDBJ databases">
        <title>Draft genome information of white flower Hibiscus syriacus.</title>
        <authorList>
            <person name="Kim Y.-M."/>
        </authorList>
    </citation>
    <scope>NUCLEOTIDE SEQUENCE [LARGE SCALE GENOMIC DNA]</scope>
    <source>
        <strain evidence="8">YM2019G1</strain>
    </source>
</reference>
<dbReference type="PANTHER" id="PTHR11439:SF499">
    <property type="entry name" value="PPC DOMAIN-CONTAINING PROTEIN"/>
    <property type="match status" value="1"/>
</dbReference>
<dbReference type="InterPro" id="IPR054722">
    <property type="entry name" value="PolX-like_BBD"/>
</dbReference>
<proteinExistence type="predicted"/>
<organism evidence="8 9">
    <name type="scientific">Hibiscus syriacus</name>
    <name type="common">Rose of Sharon</name>
    <dbReference type="NCBI Taxonomy" id="106335"/>
    <lineage>
        <taxon>Eukaryota</taxon>
        <taxon>Viridiplantae</taxon>
        <taxon>Streptophyta</taxon>
        <taxon>Embryophyta</taxon>
        <taxon>Tracheophyta</taxon>
        <taxon>Spermatophyta</taxon>
        <taxon>Magnoliopsida</taxon>
        <taxon>eudicotyledons</taxon>
        <taxon>Gunneridae</taxon>
        <taxon>Pentapetalae</taxon>
        <taxon>rosids</taxon>
        <taxon>malvids</taxon>
        <taxon>Malvales</taxon>
        <taxon>Malvaceae</taxon>
        <taxon>Malvoideae</taxon>
        <taxon>Hibiscus</taxon>
    </lineage>
</organism>
<evidence type="ECO:0000256" key="3">
    <source>
        <dbReference type="ARBA" id="ARBA00022801"/>
    </source>
</evidence>
<dbReference type="Gene3D" id="3.20.20.140">
    <property type="entry name" value="Metal-dependent hydrolases"/>
    <property type="match status" value="2"/>
</dbReference>
<accession>A0A6A2WXA7</accession>
<feature type="compositionally biased region" description="Polar residues" evidence="4">
    <location>
        <begin position="601"/>
        <end position="612"/>
    </location>
</feature>
<feature type="domain" description="Retrovirus-related Pol polyprotein from transposon TNT 1-94-like beta-barrel" evidence="6">
    <location>
        <begin position="408"/>
        <end position="453"/>
    </location>
</feature>
<dbReference type="GO" id="GO:0016812">
    <property type="term" value="F:hydrolase activity, acting on carbon-nitrogen (but not peptide) bonds, in cyclic amides"/>
    <property type="evidence" value="ECO:0007669"/>
    <property type="project" value="InterPro"/>
</dbReference>
<dbReference type="GO" id="GO:0004190">
    <property type="term" value="F:aspartic-type endopeptidase activity"/>
    <property type="evidence" value="ECO:0007669"/>
    <property type="project" value="UniProtKB-KW"/>
</dbReference>
<keyword evidence="1" id="KW-0479">Metal-binding</keyword>